<gene>
    <name evidence="1" type="ORF">SAMN05192584_12852</name>
</gene>
<dbReference type="InterPro" id="IPR011990">
    <property type="entry name" value="TPR-like_helical_dom_sf"/>
</dbReference>
<proteinExistence type="predicted"/>
<keyword evidence="2" id="KW-1185">Reference proteome</keyword>
<dbReference type="Gene3D" id="1.25.40.10">
    <property type="entry name" value="Tetratricopeptide repeat domain"/>
    <property type="match status" value="1"/>
</dbReference>
<evidence type="ECO:0000313" key="1">
    <source>
        <dbReference type="EMBL" id="SFL82882.1"/>
    </source>
</evidence>
<name>A0A1I4KVR0_9ACTN</name>
<dbReference type="EMBL" id="FOSG01000028">
    <property type="protein sequence ID" value="SFL82882.1"/>
    <property type="molecule type" value="Genomic_DNA"/>
</dbReference>
<sequence length="290" mass="31234">MTTALGDAASELGGGHARHLAVRYLTDDVSRWLNGSYTERVGRELYAATSQLVHLIGWMARDEGAQGLAQRYHVHSYKLASEAGESELAATALRGLADQAIDLGHVPTAVRLAEACEQQGRALDNHKALAYYRNTYARAAAADGDHSTAARMLTAAQTAIERASAAPGESWASHYSHGRWAHESGMIHAKMSDLQAAEEHLRLALDIHGLDRRRTRAIVLADLGHVQLKRGDTDQALASWHGFLDCAEGVHSVRIDDGISNIAARLPGIPDTTAAQSLRERLTAQKGSAV</sequence>
<organism evidence="1 2">
    <name type="scientific">Streptomyces pini</name>
    <dbReference type="NCBI Taxonomy" id="1520580"/>
    <lineage>
        <taxon>Bacteria</taxon>
        <taxon>Bacillati</taxon>
        <taxon>Actinomycetota</taxon>
        <taxon>Actinomycetes</taxon>
        <taxon>Kitasatosporales</taxon>
        <taxon>Streptomycetaceae</taxon>
        <taxon>Streptomyces</taxon>
    </lineage>
</organism>
<dbReference type="AlphaFoldDB" id="A0A1I4KVR0"/>
<reference evidence="2" key="1">
    <citation type="submission" date="2016-10" db="EMBL/GenBank/DDBJ databases">
        <authorList>
            <person name="Varghese N."/>
            <person name="Submissions S."/>
        </authorList>
    </citation>
    <scope>NUCLEOTIDE SEQUENCE [LARGE SCALE GENOMIC DNA]</scope>
    <source>
        <strain evidence="2">PL19</strain>
    </source>
</reference>
<protein>
    <recommendedName>
        <fullName evidence="3">Tetratricopeptide repeat-containing protein</fullName>
    </recommendedName>
</protein>
<dbReference type="SUPFAM" id="SSF48452">
    <property type="entry name" value="TPR-like"/>
    <property type="match status" value="1"/>
</dbReference>
<evidence type="ECO:0008006" key="3">
    <source>
        <dbReference type="Google" id="ProtNLM"/>
    </source>
</evidence>
<accession>A0A1I4KVR0</accession>
<evidence type="ECO:0000313" key="2">
    <source>
        <dbReference type="Proteomes" id="UP000198928"/>
    </source>
</evidence>
<dbReference type="Proteomes" id="UP000198928">
    <property type="component" value="Unassembled WGS sequence"/>
</dbReference>